<protein>
    <recommendedName>
        <fullName evidence="6">Velvet domain-containing protein</fullName>
    </recommendedName>
</protein>
<name>A0ABR3C0U5_9TREE</name>
<evidence type="ECO:0000256" key="3">
    <source>
        <dbReference type="ARBA" id="ARBA00023163"/>
    </source>
</evidence>
<keyword evidence="4" id="KW-0539">Nucleus</keyword>
<dbReference type="Pfam" id="PF11754">
    <property type="entry name" value="Velvet"/>
    <property type="match status" value="1"/>
</dbReference>
<evidence type="ECO:0000259" key="6">
    <source>
        <dbReference type="PROSITE" id="PS51821"/>
    </source>
</evidence>
<feature type="compositionally biased region" description="Low complexity" evidence="5">
    <location>
        <begin position="87"/>
        <end position="107"/>
    </location>
</feature>
<comment type="subcellular location">
    <subcellularLocation>
        <location evidence="1">Nucleus</location>
    </subcellularLocation>
</comment>
<dbReference type="RefSeq" id="XP_066616470.1">
    <property type="nucleotide sequence ID" value="XM_066756184.1"/>
</dbReference>
<feature type="region of interest" description="Disordered" evidence="5">
    <location>
        <begin position="87"/>
        <end position="134"/>
    </location>
</feature>
<dbReference type="PANTHER" id="PTHR33572:SF3">
    <property type="entry name" value="VELVET COMPLEX SUBUNIT B"/>
    <property type="match status" value="1"/>
</dbReference>
<feature type="compositionally biased region" description="Basic and acidic residues" evidence="5">
    <location>
        <begin position="336"/>
        <end position="357"/>
    </location>
</feature>
<dbReference type="InterPro" id="IPR038491">
    <property type="entry name" value="Velvet_dom_sf"/>
</dbReference>
<sequence>MKSQPKTHPPPLHPQVDQAPGYDPHDFLARPASHPHHGHTLYTYPQDVDQLFVHSHYRYLDPSHRQLSLSLPYPTIPSYPISRGAFTCTPNPSTNTTTNPNASSYSTRQPPPPPASAPELPATGTGTGNGERSGFQVDYTRVSSREAVRRPRIVLEADEFQKMIVLRKGADSKGADHNEVGEIRPPPLEAYIVLRPHRGEAGLGWDDGIPGDIPTFEKWSYELEIMQSPTRGRALGLHPLSRGFPPLSAPLIVQLVVRDGSREIIPPSDAALSRRLVHTVMMVDLVSPDGRESRGVVRVREGGDGGIYCRRNFLGGTFRLSSTFRSRLPLLSYDNGKGKEKGTGKGEGKGEGEEKGEGKNVFVFSEMAVRTPGEYALVVRLLDIAGPPHLGTSIGVTRSLAEVLTKPFTVFHSSEFPGSVAVTELSMGFAKQGERNLGQRKARDVMASSEDES</sequence>
<evidence type="ECO:0000256" key="1">
    <source>
        <dbReference type="ARBA" id="ARBA00004123"/>
    </source>
</evidence>
<evidence type="ECO:0000256" key="2">
    <source>
        <dbReference type="ARBA" id="ARBA00023015"/>
    </source>
</evidence>
<dbReference type="GeneID" id="91988488"/>
<proteinExistence type="predicted"/>
<evidence type="ECO:0000313" key="7">
    <source>
        <dbReference type="EMBL" id="KAL0254249.1"/>
    </source>
</evidence>
<reference evidence="7 8" key="2">
    <citation type="submission" date="2024-01" db="EMBL/GenBank/DDBJ databases">
        <title>Comparative genomics of Cryptococcus and Kwoniella reveals pathogenesis evolution and contrasting modes of karyotype evolution via chromosome fusion or intercentromeric recombination.</title>
        <authorList>
            <person name="Coelho M.A."/>
            <person name="David-Palma M."/>
            <person name="Shea T."/>
            <person name="Bowers K."/>
            <person name="Mcginley-Smith S."/>
            <person name="Mohammad A.W."/>
            <person name="Gnirke A."/>
            <person name="Yurkov A.M."/>
            <person name="Nowrousian M."/>
            <person name="Sun S."/>
            <person name="Cuomo C.A."/>
            <person name="Heitman J."/>
        </authorList>
    </citation>
    <scope>NUCLEOTIDE SEQUENCE [LARGE SCALE GENOMIC DNA]</scope>
    <source>
        <strain evidence="7 8">IND107</strain>
    </source>
</reference>
<dbReference type="PANTHER" id="PTHR33572">
    <property type="entry name" value="SPORE DEVELOPMENT REGULATOR VOSA"/>
    <property type="match status" value="1"/>
</dbReference>
<feature type="domain" description="Velvet" evidence="6">
    <location>
        <begin position="216"/>
        <end position="439"/>
    </location>
</feature>
<feature type="region of interest" description="Disordered" evidence="5">
    <location>
        <begin position="335"/>
        <end position="357"/>
    </location>
</feature>
<dbReference type="InterPro" id="IPR021740">
    <property type="entry name" value="Velvet"/>
</dbReference>
<keyword evidence="3" id="KW-0804">Transcription</keyword>
<dbReference type="Proteomes" id="UP000054399">
    <property type="component" value="Unassembled WGS sequence"/>
</dbReference>
<dbReference type="PROSITE" id="PS51821">
    <property type="entry name" value="VELVET"/>
    <property type="match status" value="1"/>
</dbReference>
<feature type="region of interest" description="Disordered" evidence="5">
    <location>
        <begin position="1"/>
        <end position="41"/>
    </location>
</feature>
<evidence type="ECO:0000256" key="5">
    <source>
        <dbReference type="SAM" id="MobiDB-lite"/>
    </source>
</evidence>
<reference evidence="8" key="1">
    <citation type="submission" date="2015-01" db="EMBL/GenBank/DDBJ databases">
        <title>The Genome Sequence of Cryptococcus gattii MMRL2647.</title>
        <authorList>
            <consortium name="The Broad Institute Genomics Platform"/>
            <person name="Cuomo C."/>
            <person name="Litvintseva A."/>
            <person name="Chen Y."/>
            <person name="Heitman J."/>
            <person name="Sun S."/>
            <person name="Springer D."/>
            <person name="Dromer F."/>
            <person name="Young S."/>
            <person name="Zeng Q."/>
            <person name="Gargeya S."/>
            <person name="Abouelleil A."/>
            <person name="Alvarado L."/>
            <person name="Chapman S.B."/>
            <person name="Gainer-Dewar J."/>
            <person name="Goldberg J."/>
            <person name="Griggs A."/>
            <person name="Gujja S."/>
            <person name="Hansen M."/>
            <person name="Howarth C."/>
            <person name="Imamovic A."/>
            <person name="Larimer J."/>
            <person name="Murphy C."/>
            <person name="Naylor J."/>
            <person name="Pearson M."/>
            <person name="Priest M."/>
            <person name="Roberts A."/>
            <person name="Saif S."/>
            <person name="Shea T."/>
            <person name="Sykes S."/>
            <person name="Wortman J."/>
            <person name="Nusbaum C."/>
            <person name="Birren B."/>
        </authorList>
    </citation>
    <scope>NUCLEOTIDE SEQUENCE [LARGE SCALE GENOMIC DNA]</scope>
    <source>
        <strain evidence="8">IND107</strain>
    </source>
</reference>
<dbReference type="InterPro" id="IPR037525">
    <property type="entry name" value="Velvet_dom"/>
</dbReference>
<keyword evidence="2" id="KW-0805">Transcription regulation</keyword>
<gene>
    <name evidence="7" type="ORF">I308_101630</name>
</gene>
<evidence type="ECO:0000256" key="4">
    <source>
        <dbReference type="ARBA" id="ARBA00023242"/>
    </source>
</evidence>
<dbReference type="EMBL" id="ATAM02000002">
    <property type="protein sequence ID" value="KAL0254249.1"/>
    <property type="molecule type" value="Genomic_DNA"/>
</dbReference>
<dbReference type="Gene3D" id="2.60.40.3960">
    <property type="entry name" value="Velvet domain"/>
    <property type="match status" value="1"/>
</dbReference>
<organism evidence="7 8">
    <name type="scientific">Cryptococcus tetragattii IND107</name>
    <dbReference type="NCBI Taxonomy" id="1296105"/>
    <lineage>
        <taxon>Eukaryota</taxon>
        <taxon>Fungi</taxon>
        <taxon>Dikarya</taxon>
        <taxon>Basidiomycota</taxon>
        <taxon>Agaricomycotina</taxon>
        <taxon>Tremellomycetes</taxon>
        <taxon>Tremellales</taxon>
        <taxon>Cryptococcaceae</taxon>
        <taxon>Cryptococcus</taxon>
        <taxon>Cryptococcus gattii species complex</taxon>
    </lineage>
</organism>
<evidence type="ECO:0000313" key="8">
    <source>
        <dbReference type="Proteomes" id="UP000054399"/>
    </source>
</evidence>
<accession>A0ABR3C0U5</accession>
<keyword evidence="8" id="KW-1185">Reference proteome</keyword>
<comment type="caution">
    <text evidence="7">The sequence shown here is derived from an EMBL/GenBank/DDBJ whole genome shotgun (WGS) entry which is preliminary data.</text>
</comment>